<dbReference type="AlphaFoldDB" id="A0AAD7EW21"/>
<accession>A0AAD7EW21</accession>
<comment type="caution">
    <text evidence="1">The sequence shown here is derived from an EMBL/GenBank/DDBJ whole genome shotgun (WGS) entry which is preliminary data.</text>
</comment>
<evidence type="ECO:0000313" key="2">
    <source>
        <dbReference type="Proteomes" id="UP001218218"/>
    </source>
</evidence>
<protein>
    <submittedName>
        <fullName evidence="1">Uncharacterized protein</fullName>
    </submittedName>
</protein>
<dbReference type="EMBL" id="JARIHO010000012">
    <property type="protein sequence ID" value="KAJ7352321.1"/>
    <property type="molecule type" value="Genomic_DNA"/>
</dbReference>
<keyword evidence="2" id="KW-1185">Reference proteome</keyword>
<dbReference type="Proteomes" id="UP001218218">
    <property type="component" value="Unassembled WGS sequence"/>
</dbReference>
<name>A0AAD7EW21_9AGAR</name>
<proteinExistence type="predicted"/>
<organism evidence="1 2">
    <name type="scientific">Mycena albidolilacea</name>
    <dbReference type="NCBI Taxonomy" id="1033008"/>
    <lineage>
        <taxon>Eukaryota</taxon>
        <taxon>Fungi</taxon>
        <taxon>Dikarya</taxon>
        <taxon>Basidiomycota</taxon>
        <taxon>Agaricomycotina</taxon>
        <taxon>Agaricomycetes</taxon>
        <taxon>Agaricomycetidae</taxon>
        <taxon>Agaricales</taxon>
        <taxon>Marasmiineae</taxon>
        <taxon>Mycenaceae</taxon>
        <taxon>Mycena</taxon>
    </lineage>
</organism>
<evidence type="ECO:0000313" key="1">
    <source>
        <dbReference type="EMBL" id="KAJ7352321.1"/>
    </source>
</evidence>
<reference evidence="1" key="1">
    <citation type="submission" date="2023-03" db="EMBL/GenBank/DDBJ databases">
        <title>Massive genome expansion in bonnet fungi (Mycena s.s.) driven by repeated elements and novel gene families across ecological guilds.</title>
        <authorList>
            <consortium name="Lawrence Berkeley National Laboratory"/>
            <person name="Harder C.B."/>
            <person name="Miyauchi S."/>
            <person name="Viragh M."/>
            <person name="Kuo A."/>
            <person name="Thoen E."/>
            <person name="Andreopoulos B."/>
            <person name="Lu D."/>
            <person name="Skrede I."/>
            <person name="Drula E."/>
            <person name="Henrissat B."/>
            <person name="Morin E."/>
            <person name="Kohler A."/>
            <person name="Barry K."/>
            <person name="LaButti K."/>
            <person name="Morin E."/>
            <person name="Salamov A."/>
            <person name="Lipzen A."/>
            <person name="Mereny Z."/>
            <person name="Hegedus B."/>
            <person name="Baldrian P."/>
            <person name="Stursova M."/>
            <person name="Weitz H."/>
            <person name="Taylor A."/>
            <person name="Grigoriev I.V."/>
            <person name="Nagy L.G."/>
            <person name="Martin F."/>
            <person name="Kauserud H."/>
        </authorList>
    </citation>
    <scope>NUCLEOTIDE SEQUENCE</scope>
    <source>
        <strain evidence="1">CBHHK002</strain>
    </source>
</reference>
<sequence length="313" mass="34522">MLLDAPVVPLLSRPLIFPPKNSTPPAFCIADAGLKGAGLFAAEDIPVGAKREAFDAPLPRISQISRETLLALVNCKPLSECPVVEGIALTNTTEIYLSAPPSVSDHPCTGIDPLSITAASTSRSSGTFPRSLSPCMRSSPSAWAKKYTTNMSTCSPPRAERRAHLARYNFVCMCSHCDLPDEEAVTRSDAARAELRDWRQLHSRFLPWSTDICRTDDVSNLSALALIEQEGLHGMRVPIIEEIVLSFAVLGDEPRFREWAQQVVDFCAGQDPERAIKFAGWIAHPRSYKQWGWRAKQRQRGFSLTSPFSEVLT</sequence>
<gene>
    <name evidence="1" type="ORF">DFH08DRAFT_990838</name>
</gene>